<dbReference type="AlphaFoldDB" id="A0A2K9D9X2"/>
<dbReference type="Proteomes" id="UP000233276">
    <property type="component" value="Chromosome"/>
</dbReference>
<reference evidence="4 5" key="1">
    <citation type="submission" date="2017-12" db="EMBL/GenBank/DDBJ databases">
        <title>Isolation and characterization of estrogens degradatiion strain Microbacterium hominis SJTG1.</title>
        <authorList>
            <person name="Xiong W."/>
            <person name="Yin C."/>
            <person name="Zheng D."/>
            <person name="Liang R."/>
        </authorList>
    </citation>
    <scope>NUCLEOTIDE SEQUENCE [LARGE SCALE GENOMIC DNA]</scope>
    <source>
        <strain evidence="4 5">SJTG1</strain>
    </source>
</reference>
<organism evidence="4 5">
    <name type="scientific">Microbacterium hominis</name>
    <dbReference type="NCBI Taxonomy" id="162426"/>
    <lineage>
        <taxon>Bacteria</taxon>
        <taxon>Bacillati</taxon>
        <taxon>Actinomycetota</taxon>
        <taxon>Actinomycetes</taxon>
        <taxon>Micrococcales</taxon>
        <taxon>Microbacteriaceae</taxon>
        <taxon>Microbacterium</taxon>
    </lineage>
</organism>
<dbReference type="InterPro" id="IPR018910">
    <property type="entry name" value="LpqB_C"/>
</dbReference>
<accession>A0A2K9D9X2</accession>
<evidence type="ECO:0000256" key="1">
    <source>
        <dbReference type="SAM" id="SignalP"/>
    </source>
</evidence>
<evidence type="ECO:0000259" key="3">
    <source>
        <dbReference type="Pfam" id="PF25976"/>
    </source>
</evidence>
<dbReference type="EMBL" id="CP025299">
    <property type="protein sequence ID" value="AUG30390.1"/>
    <property type="molecule type" value="Genomic_DNA"/>
</dbReference>
<protein>
    <submittedName>
        <fullName evidence="4">Uncharacterized protein</fullName>
    </submittedName>
</protein>
<dbReference type="PROSITE" id="PS51257">
    <property type="entry name" value="PROKAR_LIPOPROTEIN"/>
    <property type="match status" value="1"/>
</dbReference>
<dbReference type="KEGG" id="mhos:CXR34_13640"/>
<feature type="domain" description="Lipoprotein LpqB C-terminal" evidence="2">
    <location>
        <begin position="320"/>
        <end position="550"/>
    </location>
</feature>
<dbReference type="Pfam" id="PF10647">
    <property type="entry name" value="Gmad1"/>
    <property type="match status" value="1"/>
</dbReference>
<evidence type="ECO:0000259" key="2">
    <source>
        <dbReference type="Pfam" id="PF10647"/>
    </source>
</evidence>
<evidence type="ECO:0000313" key="4">
    <source>
        <dbReference type="EMBL" id="AUG30390.1"/>
    </source>
</evidence>
<keyword evidence="1" id="KW-0732">Signal</keyword>
<dbReference type="RefSeq" id="WP_101306699.1">
    <property type="nucleotide sequence ID" value="NZ_CP025299.1"/>
</dbReference>
<feature type="chain" id="PRO_5014636148" evidence="1">
    <location>
        <begin position="26"/>
        <end position="562"/>
    </location>
</feature>
<evidence type="ECO:0000313" key="5">
    <source>
        <dbReference type="Proteomes" id="UP000233276"/>
    </source>
</evidence>
<proteinExistence type="predicted"/>
<feature type="domain" description="Lipoprotein LpqB N-terminal" evidence="3">
    <location>
        <begin position="54"/>
        <end position="173"/>
    </location>
</feature>
<gene>
    <name evidence="4" type="ORF">CXR34_13640</name>
</gene>
<dbReference type="Pfam" id="PF25976">
    <property type="entry name" value="LpqB_N"/>
    <property type="match status" value="1"/>
</dbReference>
<sequence>MMRIRLRAAAALLAALLSTALVACAGLPTSGPVNPGVRIVDDDGSADFAFIPKGPVQDATPQQIVEGFIAAGTGPSNNWETAQQFLAPSFKGTWKPQAGVTVYAAGQRTLQQTGAAEFVLTVAPVATVDATGELTPASDDGDIPLSFKLAQQTDGQWRITQAPDGIVLDQTRFATVFDAYSLMYFDPTWTYLVPDVRWFPRYYAATNIAEGLVDGSPAPWLRGAVVSAFTDGARLELTSVPRQSNVAQVTLQDGARNLDQVALDRMQTQLEASLGTAGISGVDMILPGGQALMAQKVDVRSTAVASNPVVRTEAAFGFASGSTVTPIAGLSDAILNIATTDIEVNADRTTAAVRDVSGAVLAVHADAPTQRLDQRAGLIAPSIDPSGYIWTVPTDAPSAVRAYAPDGTIVTVAGGWSGASQILAQRVSRDGTRLVAAVRDGDRYAIWGAGIQRDRNGVPTSIESPEKVLDTLPGPATALTWLDGSTLGVLTSDGEDQYLETLTVGGFASASRTPGDTTTVAGQKDSARVRDADGEVYAQRGANWQQLVGDVRVLAIQQGAPR</sequence>
<name>A0A2K9D9X2_9MICO</name>
<feature type="signal peptide" evidence="1">
    <location>
        <begin position="1"/>
        <end position="25"/>
    </location>
</feature>
<dbReference type="InterPro" id="IPR059026">
    <property type="entry name" value="LpqB_N"/>
</dbReference>